<gene>
    <name evidence="2" type="ORF">E0L32_007359</name>
</gene>
<feature type="region of interest" description="Disordered" evidence="1">
    <location>
        <begin position="210"/>
        <end position="247"/>
    </location>
</feature>
<dbReference type="RefSeq" id="XP_030993572.1">
    <property type="nucleotide sequence ID" value="XM_031142094.1"/>
</dbReference>
<dbReference type="Proteomes" id="UP000319257">
    <property type="component" value="Unassembled WGS sequence"/>
</dbReference>
<sequence length="331" mass="35616">MPDQASEVEGKLRAIPFSLRQRIDAAILRHAEMMASATVPLPPEPRVSPVVPQAKPQETPQGMPQNKPSTVKTPTAPRAFQGQFFRPSEALRNDSGAAQPYQNNEPRAVPAATVPEAENTSLFLTNLPPRCDVAMLIGALEALGPVTGRIWHSHVNPPDPPAGHFLSAAKVVFFKRAGARALLQVCQRGGFAVGGRVVHAQWNRYAESPDYVAGQGQGQGQGHDDLNNGGGAAAPPPPPPPPPPSRELSRVVRFEGPHALVGRAALGAFFGSKFKFQTVKVVQVRQTGATRCLEWHFGGYHPQAQWAVMAVNKERPAVKATYARDPCDVFP</sequence>
<dbReference type="GO" id="GO:0003676">
    <property type="term" value="F:nucleic acid binding"/>
    <property type="evidence" value="ECO:0007669"/>
    <property type="project" value="InterPro"/>
</dbReference>
<reference evidence="2 3" key="1">
    <citation type="submission" date="2019-06" db="EMBL/GenBank/DDBJ databases">
        <title>Draft genome sequence of the filamentous fungus Phialemoniopsis curvata isolated from diesel fuel.</title>
        <authorList>
            <person name="Varaljay V.A."/>
            <person name="Lyon W.J."/>
            <person name="Crouch A.L."/>
            <person name="Drake C.E."/>
            <person name="Hollomon J.M."/>
            <person name="Nadeau L.J."/>
            <person name="Nunn H.S."/>
            <person name="Stevenson B.S."/>
            <person name="Bojanowski C.L."/>
            <person name="Crookes-Goodson W.J."/>
        </authorList>
    </citation>
    <scope>NUCLEOTIDE SEQUENCE [LARGE SCALE GENOMIC DNA]</scope>
    <source>
        <strain evidence="2 3">D216</strain>
    </source>
</reference>
<accession>A0A507B473</accession>
<feature type="compositionally biased region" description="Polar residues" evidence="1">
    <location>
        <begin position="56"/>
        <end position="73"/>
    </location>
</feature>
<dbReference type="SUPFAM" id="SSF54928">
    <property type="entry name" value="RNA-binding domain, RBD"/>
    <property type="match status" value="1"/>
</dbReference>
<dbReference type="InParanoid" id="A0A507B473"/>
<dbReference type="InterPro" id="IPR035979">
    <property type="entry name" value="RBD_domain_sf"/>
</dbReference>
<name>A0A507B473_9PEZI</name>
<organism evidence="2 3">
    <name type="scientific">Thyridium curvatum</name>
    <dbReference type="NCBI Taxonomy" id="1093900"/>
    <lineage>
        <taxon>Eukaryota</taxon>
        <taxon>Fungi</taxon>
        <taxon>Dikarya</taxon>
        <taxon>Ascomycota</taxon>
        <taxon>Pezizomycotina</taxon>
        <taxon>Sordariomycetes</taxon>
        <taxon>Sordariomycetidae</taxon>
        <taxon>Thyridiales</taxon>
        <taxon>Thyridiaceae</taxon>
        <taxon>Thyridium</taxon>
    </lineage>
</organism>
<evidence type="ECO:0000256" key="1">
    <source>
        <dbReference type="SAM" id="MobiDB-lite"/>
    </source>
</evidence>
<dbReference type="GeneID" id="41974806"/>
<dbReference type="EMBL" id="SKBQ01000045">
    <property type="protein sequence ID" value="TPX11861.1"/>
    <property type="molecule type" value="Genomic_DNA"/>
</dbReference>
<evidence type="ECO:0000313" key="3">
    <source>
        <dbReference type="Proteomes" id="UP000319257"/>
    </source>
</evidence>
<protein>
    <submittedName>
        <fullName evidence="2">Uncharacterized protein</fullName>
    </submittedName>
</protein>
<comment type="caution">
    <text evidence="2">The sequence shown here is derived from an EMBL/GenBank/DDBJ whole genome shotgun (WGS) entry which is preliminary data.</text>
</comment>
<proteinExistence type="predicted"/>
<dbReference type="OrthoDB" id="3508416at2759"/>
<feature type="region of interest" description="Disordered" evidence="1">
    <location>
        <begin position="39"/>
        <end position="73"/>
    </location>
</feature>
<evidence type="ECO:0000313" key="2">
    <source>
        <dbReference type="EMBL" id="TPX11861.1"/>
    </source>
</evidence>
<feature type="compositionally biased region" description="Pro residues" evidence="1">
    <location>
        <begin position="234"/>
        <end position="245"/>
    </location>
</feature>
<dbReference type="STRING" id="1093900.A0A507B473"/>
<dbReference type="AlphaFoldDB" id="A0A507B473"/>
<keyword evidence="3" id="KW-1185">Reference proteome</keyword>